<gene>
    <name evidence="1" type="ORF">LVJ81_11990</name>
</gene>
<reference evidence="1" key="2">
    <citation type="journal article" date="2022" name="Res Sq">
        <title>Evolution of multicellular longitudinally dividing oral cavity symbionts (Neisseriaceae).</title>
        <authorList>
            <person name="Nyongesa S."/>
            <person name="Weber P."/>
            <person name="Bernet E."/>
            <person name="Pullido F."/>
            <person name="Nieckarz M."/>
            <person name="Delaby M."/>
            <person name="Nieves C."/>
            <person name="Viehboeck T."/>
            <person name="Krause N."/>
            <person name="Rivera-Millot A."/>
            <person name="Nakamura A."/>
            <person name="Vischer N."/>
            <person name="VanNieuwenhze M."/>
            <person name="Brun Y."/>
            <person name="Cava F."/>
            <person name="Bulgheresi S."/>
            <person name="Veyrier F."/>
        </authorList>
    </citation>
    <scope>NUCLEOTIDE SEQUENCE</scope>
    <source>
        <strain evidence="1">SAG 1488-6</strain>
    </source>
</reference>
<keyword evidence="2" id="KW-1185">Reference proteome</keyword>
<reference evidence="1" key="1">
    <citation type="submission" date="2021-12" db="EMBL/GenBank/DDBJ databases">
        <authorList>
            <person name="Veyrier F.J."/>
        </authorList>
    </citation>
    <scope>NUCLEOTIDE SEQUENCE</scope>
    <source>
        <strain evidence="1">SAG 1488-6</strain>
    </source>
</reference>
<sequence length="60" mass="6943">MSTYRANIRYSYSSTIRQSRSTQVHSILTVKDQSESEIIAAIKRRHGDDIEVTISSIQWK</sequence>
<name>A0ABY4E996_VITST</name>
<dbReference type="RefSeq" id="WP_019959216.1">
    <property type="nucleotide sequence ID" value="NZ_CP091512.1"/>
</dbReference>
<protein>
    <submittedName>
        <fullName evidence="1">Uncharacterized protein</fullName>
    </submittedName>
</protein>
<evidence type="ECO:0000313" key="1">
    <source>
        <dbReference type="EMBL" id="UOO92317.1"/>
    </source>
</evidence>
<dbReference type="EMBL" id="CP091512">
    <property type="protein sequence ID" value="UOO92317.1"/>
    <property type="molecule type" value="Genomic_DNA"/>
</dbReference>
<dbReference type="Proteomes" id="UP000832034">
    <property type="component" value="Chromosome"/>
</dbReference>
<organism evidence="1 2">
    <name type="scientific">Vitreoscilla stercoraria</name>
    <dbReference type="NCBI Taxonomy" id="61"/>
    <lineage>
        <taxon>Bacteria</taxon>
        <taxon>Pseudomonadati</taxon>
        <taxon>Pseudomonadota</taxon>
        <taxon>Betaproteobacteria</taxon>
        <taxon>Neisseriales</taxon>
        <taxon>Neisseriaceae</taxon>
        <taxon>Vitreoscilla</taxon>
    </lineage>
</organism>
<proteinExistence type="predicted"/>
<accession>A0ABY4E996</accession>
<evidence type="ECO:0000313" key="2">
    <source>
        <dbReference type="Proteomes" id="UP000832034"/>
    </source>
</evidence>